<dbReference type="InterPro" id="IPR010427">
    <property type="entry name" value="DUF1023"/>
</dbReference>
<evidence type="ECO:0000313" key="3">
    <source>
        <dbReference type="EMBL" id="MDV7134538.1"/>
    </source>
</evidence>
<proteinExistence type="predicted"/>
<evidence type="ECO:0000313" key="4">
    <source>
        <dbReference type="Proteomes" id="UP001185792"/>
    </source>
</evidence>
<keyword evidence="4" id="KW-1185">Reference proteome</keyword>
<protein>
    <submittedName>
        <fullName evidence="3">Alpha/beta hydrolase</fullName>
    </submittedName>
</protein>
<evidence type="ECO:0000259" key="2">
    <source>
        <dbReference type="Pfam" id="PF06259"/>
    </source>
</evidence>
<dbReference type="EMBL" id="JAWLUM010000002">
    <property type="protein sequence ID" value="MDV7134538.1"/>
    <property type="molecule type" value="Genomic_DNA"/>
</dbReference>
<dbReference type="Proteomes" id="UP001185792">
    <property type="component" value="Unassembled WGS sequence"/>
</dbReference>
<sequence>MASNAANLDAALDEVQRAMDNADQWHGRTHDAANTKVVEEVDHGHEVRNVLNRLADALGDAERELTHAREYTLGQVDSALAQGFSVSDSGDVTHRDAKRKPDADHLAFTIGNGLDEVERLDTTYGKAIADAALDLGAMKNGQPDITLPDGRVADPDDVVAGLAGMSADERAAFLNSLSPDAMQALIDADPETMGNTDGVPFPVRIAANEINIRNALIDERQKAEPDEKRVKQLASMLAPVTDPEGAANRGHTPTARGDKATENDGLVNRQFVAFSTAGNGRMIEMLGTFHPGNKGVGVYVPGTGSNLDGSTTNHNAAWNLAQLSDSPVLLYMNGNLPQDLITEAPFPGDARSMAPELVEFGKEVDRQVAANSPGTPVTYIGHSYGGSVVGSAEQLGLRADRVLYASSAGTGVYEGPWNNANPDVQRFSMTAPGDMIGATQSIDQGVNPHGSDPDEMLGVTRLDTGYYSPGDSEHPGEVVFGPDGHGDYWNDRDSTAFRNMVGVVSGGDVNGYVERGIESNNIDVDLGDEGDGLDEGIDGTKGLVLPGLSGATIPALPGLIPTIPLPEFAEDPYGNPVVTDNPELGPRINVR</sequence>
<organism evidence="3 4">
    <name type="scientific">Williamsia marianensis</name>
    <dbReference type="NCBI Taxonomy" id="85044"/>
    <lineage>
        <taxon>Bacteria</taxon>
        <taxon>Bacillati</taxon>
        <taxon>Actinomycetota</taxon>
        <taxon>Actinomycetes</taxon>
        <taxon>Mycobacteriales</taxon>
        <taxon>Nocardiaceae</taxon>
        <taxon>Williamsia</taxon>
    </lineage>
</organism>
<feature type="domain" description="DUF1023" evidence="2">
    <location>
        <begin position="332"/>
        <end position="439"/>
    </location>
</feature>
<feature type="region of interest" description="Disordered" evidence="1">
    <location>
        <begin position="241"/>
        <end position="261"/>
    </location>
</feature>
<keyword evidence="3" id="KW-0378">Hydrolase</keyword>
<reference evidence="3 4" key="1">
    <citation type="submission" date="2023-10" db="EMBL/GenBank/DDBJ databases">
        <title>Development of a sustainable strategy for remediation of hydrocarbon-contaminated territories based on the waste exchange concept.</title>
        <authorList>
            <person name="Krivoruchko A."/>
        </authorList>
    </citation>
    <scope>NUCLEOTIDE SEQUENCE [LARGE SCALE GENOMIC DNA]</scope>
    <source>
        <strain evidence="3 4">IEGM 1236</strain>
    </source>
</reference>
<accession>A0ABU4ETI2</accession>
<comment type="caution">
    <text evidence="3">The sequence shown here is derived from an EMBL/GenBank/DDBJ whole genome shotgun (WGS) entry which is preliminary data.</text>
</comment>
<name>A0ABU4ETI2_WILMA</name>
<dbReference type="GO" id="GO:0016787">
    <property type="term" value="F:hydrolase activity"/>
    <property type="evidence" value="ECO:0007669"/>
    <property type="project" value="UniProtKB-KW"/>
</dbReference>
<dbReference type="Pfam" id="PF06259">
    <property type="entry name" value="Abhydrolase_8"/>
    <property type="match status" value="1"/>
</dbReference>
<gene>
    <name evidence="3" type="ORF">R4198_12600</name>
</gene>
<evidence type="ECO:0000256" key="1">
    <source>
        <dbReference type="SAM" id="MobiDB-lite"/>
    </source>
</evidence>